<proteinExistence type="predicted"/>
<dbReference type="EMBL" id="OW240916">
    <property type="protein sequence ID" value="CAH2291737.1"/>
    <property type="molecule type" value="Genomic_DNA"/>
</dbReference>
<dbReference type="AlphaFoldDB" id="A0AAD1S568"/>
<keyword evidence="3" id="KW-1185">Reference proteome</keyword>
<sequence length="431" mass="46339">MLNLWLLVLLGFAASAVQSQQTSCASVKALEEPIQSACEKHQEHLVPSTFPDVTSVVGSIISLLTGTLTGLKLDSIAAVKVSVDPSTLALSINAQINLSCKEKKGIILDLNIQAGNLITEIVDGGLSLKLNKAVVIKATLNGKSITILESLVSPLVNIIIKGVTSTVDSALDLIVGVASETLSQVSYIVGNIGGVLTKFSLISVSHVDELLYCEYDFIEEGAEKSFDFGSYPPTPPSPGHWSSYCVTEQTLTWMVLNVLGSRTISIEASQFAPLFTEPLSSYLDLTFSIATGQCTILETGVKVQLGVDVQGVCPIFGHVLTATVNLEVDASLSINYGIGLKLNAVSIVKISLDYITDKCSCDTAHSLIENIIDINVRNYLDLSASCDMKQILPEPTPVSTNQYYKDHREQYTPEVTCHSGYANVQHPDIHY</sequence>
<feature type="signal peptide" evidence="1">
    <location>
        <begin position="1"/>
        <end position="19"/>
    </location>
</feature>
<protein>
    <recommendedName>
        <fullName evidence="4">Lipid-binding serum glycoprotein N-terminal domain-containing protein</fullName>
    </recommendedName>
</protein>
<organism evidence="2 3">
    <name type="scientific">Pelobates cultripes</name>
    <name type="common">Western spadefoot toad</name>
    <dbReference type="NCBI Taxonomy" id="61616"/>
    <lineage>
        <taxon>Eukaryota</taxon>
        <taxon>Metazoa</taxon>
        <taxon>Chordata</taxon>
        <taxon>Craniata</taxon>
        <taxon>Vertebrata</taxon>
        <taxon>Euteleostomi</taxon>
        <taxon>Amphibia</taxon>
        <taxon>Batrachia</taxon>
        <taxon>Anura</taxon>
        <taxon>Pelobatoidea</taxon>
        <taxon>Pelobatidae</taxon>
        <taxon>Pelobates</taxon>
    </lineage>
</organism>
<evidence type="ECO:0000313" key="2">
    <source>
        <dbReference type="EMBL" id="CAH2291737.1"/>
    </source>
</evidence>
<reference evidence="2" key="1">
    <citation type="submission" date="2022-03" db="EMBL/GenBank/DDBJ databases">
        <authorList>
            <person name="Alioto T."/>
            <person name="Alioto T."/>
            <person name="Gomez Garrido J."/>
        </authorList>
    </citation>
    <scope>NUCLEOTIDE SEQUENCE</scope>
</reference>
<dbReference type="Proteomes" id="UP001295444">
    <property type="component" value="Chromosome 05"/>
</dbReference>
<gene>
    <name evidence="2" type="ORF">PECUL_23A015363</name>
</gene>
<accession>A0AAD1S568</accession>
<evidence type="ECO:0000256" key="1">
    <source>
        <dbReference type="SAM" id="SignalP"/>
    </source>
</evidence>
<feature type="chain" id="PRO_5041977739" description="Lipid-binding serum glycoprotein N-terminal domain-containing protein" evidence="1">
    <location>
        <begin position="20"/>
        <end position="431"/>
    </location>
</feature>
<keyword evidence="1" id="KW-0732">Signal</keyword>
<name>A0AAD1S568_PELCU</name>
<evidence type="ECO:0008006" key="4">
    <source>
        <dbReference type="Google" id="ProtNLM"/>
    </source>
</evidence>
<evidence type="ECO:0000313" key="3">
    <source>
        <dbReference type="Proteomes" id="UP001295444"/>
    </source>
</evidence>